<dbReference type="SUPFAM" id="SSF51735">
    <property type="entry name" value="NAD(P)-binding Rossmann-fold domains"/>
    <property type="match status" value="1"/>
</dbReference>
<accession>A0A8H4SWT5</accession>
<dbReference type="InterPro" id="IPR036291">
    <property type="entry name" value="NAD(P)-bd_dom_sf"/>
</dbReference>
<reference evidence="6" key="1">
    <citation type="journal article" date="2020" name="BMC Genomics">
        <title>Correction to: Identification and distribution of gene clusters required for synthesis of sphingolipid metabolism inhibitors in diverse species of the filamentous fungus Fusarium.</title>
        <authorList>
            <person name="Kim H.S."/>
            <person name="Lohmar J.M."/>
            <person name="Busman M."/>
            <person name="Brown D.W."/>
            <person name="Naumann T.A."/>
            <person name="Divon H.H."/>
            <person name="Lysoe E."/>
            <person name="Uhlig S."/>
            <person name="Proctor R.H."/>
        </authorList>
    </citation>
    <scope>NUCLEOTIDE SEQUENCE</scope>
    <source>
        <strain evidence="6">NRRL 45417</strain>
    </source>
</reference>
<dbReference type="Gene3D" id="3.40.50.720">
    <property type="entry name" value="NAD(P)-binding Rossmann-like Domain"/>
    <property type="match status" value="1"/>
</dbReference>
<gene>
    <name evidence="6" type="ORF">FGADI_10765</name>
</gene>
<dbReference type="Pfam" id="PF01370">
    <property type="entry name" value="Epimerase"/>
    <property type="match status" value="1"/>
</dbReference>
<keyword evidence="3" id="KW-0472">Membrane</keyword>
<dbReference type="GO" id="GO:0016616">
    <property type="term" value="F:oxidoreductase activity, acting on the CH-OH group of donors, NAD or NADP as acceptor"/>
    <property type="evidence" value="ECO:0007669"/>
    <property type="project" value="TreeGrafter"/>
</dbReference>
<protein>
    <submittedName>
        <fullName evidence="6">Uncharacterized protein</fullName>
    </submittedName>
</protein>
<proteinExistence type="inferred from homology"/>
<reference evidence="6" key="2">
    <citation type="submission" date="2020-05" db="EMBL/GenBank/DDBJ databases">
        <authorList>
            <person name="Kim H.-S."/>
            <person name="Proctor R.H."/>
            <person name="Brown D.W."/>
        </authorList>
    </citation>
    <scope>NUCLEOTIDE SEQUENCE</scope>
    <source>
        <strain evidence="6">NRRL 45417</strain>
    </source>
</reference>
<dbReference type="CDD" id="cd05227">
    <property type="entry name" value="AR_SDR_e"/>
    <property type="match status" value="1"/>
</dbReference>
<evidence type="ECO:0000313" key="6">
    <source>
        <dbReference type="EMBL" id="KAF4946949.1"/>
    </source>
</evidence>
<dbReference type="PANTHER" id="PTHR10366:SF564">
    <property type="entry name" value="STEROL-4-ALPHA-CARBOXYLATE 3-DEHYDROGENASE, DECARBOXYLATING"/>
    <property type="match status" value="1"/>
</dbReference>
<dbReference type="InterPro" id="IPR050425">
    <property type="entry name" value="NAD(P)_dehydrat-like"/>
</dbReference>
<evidence type="ECO:0000256" key="1">
    <source>
        <dbReference type="ARBA" id="ARBA00023002"/>
    </source>
</evidence>
<name>A0A8H4SWT5_9HYPO</name>
<dbReference type="InterPro" id="IPR001509">
    <property type="entry name" value="Epimerase_deHydtase"/>
</dbReference>
<dbReference type="Pfam" id="PF00487">
    <property type="entry name" value="FA_desaturase"/>
    <property type="match status" value="1"/>
</dbReference>
<feature type="domain" description="NAD-dependent epimerase/dehydratase" evidence="5">
    <location>
        <begin position="389"/>
        <end position="648"/>
    </location>
</feature>
<feature type="domain" description="Fatty acid desaturase" evidence="4">
    <location>
        <begin position="51"/>
        <end position="267"/>
    </location>
</feature>
<sequence length="723" mass="81552">MAEKTAQQQPPSPVRSGMRHDEDIRCIVSTILFFLVFVITWHNFSSPFAGGWVSLTLWLSLYQLSFMGAVTTHNAIHLPVFWSRSWNNFYQICLSLQYGGAVTVFIPGHNLSHHKYPQQARDVMRTTKVRYSWNLLNGLLFFWHVVLSGNKDDKLYFEAQARLNRPIVKQRRREEIAVWGTTVVLILIDWRRWIWFALLPQFYAKYCILSLNFLQHDGCDMSSKYNFARNFTGKTLNYLCFNNGYHTVHHLYPGLHWSVLPQKHDELIGPHMAESLDSSNILVYMWKAFIYPGLRLDYTGRRLVITKEENEMPDEPWFYDGYRELEASGLWKQVYRSQSRVVDGITVDCILHMESGSNQTPDVQALAASTLSLIALHSIHSSDTTMTRVLLTGGSGFIASHVLRILLDRGHSVVTTVRSQAKADHIKSTYFDVPSSRLDFAIVEDISVENAYDEVMKSAPFEAIIHTASPFLLSGDDIKKTFMDPAILGTTGLLKAVKAYAPTVNRVVITSSLATAARGPVDSTYVHSAKDWVEVSEEKAYSNPWNGYVASKVYAEKAAWDFVKRENPQFTITTILPAFVLGPIIHDVGSLNTIMTSGLLIRDFLSGKYKDEIAPSSVGRFTDVRDAAMAHVRAIEVREAGGQRFLVGSGTYSNRQVATILWKNFPALRSRLPGPEIKSGGFPVEGVPNFDVEPSKRILGMEYATLENTIVSMTGSMVGLYKE</sequence>
<dbReference type="InterPro" id="IPR005804">
    <property type="entry name" value="FA_desaturase_dom"/>
</dbReference>
<evidence type="ECO:0000259" key="4">
    <source>
        <dbReference type="Pfam" id="PF00487"/>
    </source>
</evidence>
<evidence type="ECO:0000256" key="2">
    <source>
        <dbReference type="ARBA" id="ARBA00023445"/>
    </source>
</evidence>
<dbReference type="PANTHER" id="PTHR10366">
    <property type="entry name" value="NAD DEPENDENT EPIMERASE/DEHYDRATASE"/>
    <property type="match status" value="1"/>
</dbReference>
<dbReference type="AlphaFoldDB" id="A0A8H4SWT5"/>
<organism evidence="6 7">
    <name type="scientific">Fusarium gaditjirri</name>
    <dbReference type="NCBI Taxonomy" id="282569"/>
    <lineage>
        <taxon>Eukaryota</taxon>
        <taxon>Fungi</taxon>
        <taxon>Dikarya</taxon>
        <taxon>Ascomycota</taxon>
        <taxon>Pezizomycotina</taxon>
        <taxon>Sordariomycetes</taxon>
        <taxon>Hypocreomycetidae</taxon>
        <taxon>Hypocreales</taxon>
        <taxon>Nectriaceae</taxon>
        <taxon>Fusarium</taxon>
        <taxon>Fusarium nisikadoi species complex</taxon>
    </lineage>
</organism>
<dbReference type="Proteomes" id="UP000604273">
    <property type="component" value="Unassembled WGS sequence"/>
</dbReference>
<comment type="caution">
    <text evidence="6">The sequence shown here is derived from an EMBL/GenBank/DDBJ whole genome shotgun (WGS) entry which is preliminary data.</text>
</comment>
<keyword evidence="3" id="KW-0812">Transmembrane</keyword>
<evidence type="ECO:0000259" key="5">
    <source>
        <dbReference type="Pfam" id="PF01370"/>
    </source>
</evidence>
<feature type="transmembrane region" description="Helical" evidence="3">
    <location>
        <begin position="56"/>
        <end position="76"/>
    </location>
</feature>
<feature type="transmembrane region" description="Helical" evidence="3">
    <location>
        <begin position="24"/>
        <end position="44"/>
    </location>
</feature>
<keyword evidence="3" id="KW-1133">Transmembrane helix</keyword>
<comment type="similarity">
    <text evidence="2">Belongs to the NAD(P)-dependent epimerase/dehydratase family. Dihydroflavonol-4-reductase subfamily.</text>
</comment>
<dbReference type="GO" id="GO:0006629">
    <property type="term" value="P:lipid metabolic process"/>
    <property type="evidence" value="ECO:0007669"/>
    <property type="project" value="InterPro"/>
</dbReference>
<keyword evidence="1" id="KW-0560">Oxidoreductase</keyword>
<feature type="transmembrane region" description="Helical" evidence="3">
    <location>
        <begin position="129"/>
        <end position="147"/>
    </location>
</feature>
<evidence type="ECO:0000313" key="7">
    <source>
        <dbReference type="Proteomes" id="UP000604273"/>
    </source>
</evidence>
<dbReference type="OrthoDB" id="2735536at2759"/>
<keyword evidence="7" id="KW-1185">Reference proteome</keyword>
<evidence type="ECO:0000256" key="3">
    <source>
        <dbReference type="SAM" id="Phobius"/>
    </source>
</evidence>
<dbReference type="EMBL" id="JABFAI010000300">
    <property type="protein sequence ID" value="KAF4946949.1"/>
    <property type="molecule type" value="Genomic_DNA"/>
</dbReference>